<dbReference type="InterPro" id="IPR050266">
    <property type="entry name" value="AB_hydrolase_sf"/>
</dbReference>
<sequence>MPQFALPHLKLHYEIAGSGPPMLLIPGMLSDNASWSVLVPLMSDRFTLIMPDPPGAGRTQPWDAPITLAGFARDLLALSRDLGHDRLHVVGHSMGGLVAMVLAGLAPDHLASITVLGSTPLPSARIPTVFHTLCLIRETGPEDLWLRALFPWLFGDQFFWDRQGVEDALAASLSYPYLQSLEAMKHQTRSLARLDIRSLPERIPVPGLALLAEADALIPPEPNRDALQAMGLRVEVLPDCGHSLHWDAPQLVADRILLHAGALA</sequence>
<dbReference type="InterPro" id="IPR029058">
    <property type="entry name" value="AB_hydrolase_fold"/>
</dbReference>
<keyword evidence="3" id="KW-1185">Reference proteome</keyword>
<evidence type="ECO:0000313" key="2">
    <source>
        <dbReference type="EMBL" id="MEC3862855.1"/>
    </source>
</evidence>
<dbReference type="RefSeq" id="WP_326298929.1">
    <property type="nucleotide sequence ID" value="NZ_JAYLLH010000030.1"/>
</dbReference>
<proteinExistence type="predicted"/>
<evidence type="ECO:0000259" key="1">
    <source>
        <dbReference type="Pfam" id="PF12697"/>
    </source>
</evidence>
<dbReference type="SUPFAM" id="SSF53474">
    <property type="entry name" value="alpha/beta-Hydrolases"/>
    <property type="match status" value="1"/>
</dbReference>
<protein>
    <submittedName>
        <fullName evidence="2">Alpha/beta fold hydrolase</fullName>
    </submittedName>
</protein>
<name>A0ABU6HLZ1_9RHOB</name>
<gene>
    <name evidence="2" type="ORF">VK792_16295</name>
</gene>
<dbReference type="Pfam" id="PF12697">
    <property type="entry name" value="Abhydrolase_6"/>
    <property type="match status" value="1"/>
</dbReference>
<dbReference type="GO" id="GO:0016787">
    <property type="term" value="F:hydrolase activity"/>
    <property type="evidence" value="ECO:0007669"/>
    <property type="project" value="UniProtKB-KW"/>
</dbReference>
<dbReference type="InterPro" id="IPR000073">
    <property type="entry name" value="AB_hydrolase_1"/>
</dbReference>
<evidence type="ECO:0000313" key="3">
    <source>
        <dbReference type="Proteomes" id="UP001348149"/>
    </source>
</evidence>
<reference evidence="2 3" key="1">
    <citation type="submission" date="2024-01" db="EMBL/GenBank/DDBJ databases">
        <title>Mesobacterium rodlantinim sp. nov., isolated from shallow sea hydrothermal systems off Kueishantao Island.</title>
        <authorList>
            <person name="Su Z."/>
            <person name="Tang K."/>
        </authorList>
    </citation>
    <scope>NUCLEOTIDE SEQUENCE [LARGE SCALE GENOMIC DNA]</scope>
    <source>
        <strain evidence="2 3">TK19101</strain>
    </source>
</reference>
<dbReference type="Proteomes" id="UP001348149">
    <property type="component" value="Unassembled WGS sequence"/>
</dbReference>
<comment type="caution">
    <text evidence="2">The sequence shown here is derived from an EMBL/GenBank/DDBJ whole genome shotgun (WGS) entry which is preliminary data.</text>
</comment>
<dbReference type="Gene3D" id="3.40.50.1820">
    <property type="entry name" value="alpha/beta hydrolase"/>
    <property type="match status" value="1"/>
</dbReference>
<accession>A0ABU6HLZ1</accession>
<dbReference type="EMBL" id="JAYLLH010000030">
    <property type="protein sequence ID" value="MEC3862855.1"/>
    <property type="molecule type" value="Genomic_DNA"/>
</dbReference>
<feature type="domain" description="AB hydrolase-1" evidence="1">
    <location>
        <begin position="23"/>
        <end position="254"/>
    </location>
</feature>
<dbReference type="PANTHER" id="PTHR43798">
    <property type="entry name" value="MONOACYLGLYCEROL LIPASE"/>
    <property type="match status" value="1"/>
</dbReference>
<dbReference type="PRINTS" id="PR00111">
    <property type="entry name" value="ABHYDROLASE"/>
</dbReference>
<organism evidence="2 3">
    <name type="scientific">Mesobacterium hydrothermale</name>
    <dbReference type="NCBI Taxonomy" id="3111907"/>
    <lineage>
        <taxon>Bacteria</taxon>
        <taxon>Pseudomonadati</taxon>
        <taxon>Pseudomonadota</taxon>
        <taxon>Alphaproteobacteria</taxon>
        <taxon>Rhodobacterales</taxon>
        <taxon>Roseobacteraceae</taxon>
        <taxon>Mesobacterium</taxon>
    </lineage>
</organism>
<keyword evidence="2" id="KW-0378">Hydrolase</keyword>